<dbReference type="OrthoDB" id="1452914at2"/>
<evidence type="ECO:0000313" key="1">
    <source>
        <dbReference type="EMBL" id="SDC01338.1"/>
    </source>
</evidence>
<dbReference type="InterPro" id="IPR046228">
    <property type="entry name" value="DUF6261"/>
</dbReference>
<dbReference type="RefSeq" id="WP_092436764.1">
    <property type="nucleotide sequence ID" value="NZ_FMYP01000014.1"/>
</dbReference>
<accession>A0A1G6I4K1</accession>
<dbReference type="Pfam" id="PF19775">
    <property type="entry name" value="DUF6261"/>
    <property type="match status" value="1"/>
</dbReference>
<name>A0A1G6I4K1_9BACT</name>
<keyword evidence="2" id="KW-1185">Reference proteome</keyword>
<dbReference type="EMBL" id="FMYP01000014">
    <property type="protein sequence ID" value="SDC01338.1"/>
    <property type="molecule type" value="Genomic_DNA"/>
</dbReference>
<dbReference type="Proteomes" id="UP000199452">
    <property type="component" value="Unassembled WGS sequence"/>
</dbReference>
<protein>
    <submittedName>
        <fullName evidence="1">Uncharacterized protein</fullName>
    </submittedName>
</protein>
<dbReference type="AlphaFoldDB" id="A0A1G6I4K1"/>
<sequence length="239" mass="26519">MSNIVRFPVAAIGAAGAVVTDSAEKTNSAEVTGSQAFKNLKTINTEYQLSMGKKAGSLETDTVVEADKKRDWAVVGIRESVHAKTYWPDPNIANAAHRMEPMVIKYSADIEDKPYNDESTYVHAFIAKLAEAEWQADIDLMGIRPQVVYLPQAQQHFEETQRSRAVSEATKSEIAAASNKRRDLERALRAFTKYAEAMELTTTSPVWHALNLTIKQQLAEIERGFRASGNQSQTNLNSD</sequence>
<proteinExistence type="predicted"/>
<gene>
    <name evidence="1" type="ORF">SAMN05216323_101454</name>
</gene>
<dbReference type="STRING" id="1640674.SAMN05216323_101454"/>
<evidence type="ECO:0000313" key="2">
    <source>
        <dbReference type="Proteomes" id="UP000199452"/>
    </source>
</evidence>
<reference evidence="1 2" key="1">
    <citation type="submission" date="2016-09" db="EMBL/GenBank/DDBJ databases">
        <authorList>
            <person name="Capua I."/>
            <person name="De Benedictis P."/>
            <person name="Joannis T."/>
            <person name="Lombin L.H."/>
            <person name="Cattoli G."/>
        </authorList>
    </citation>
    <scope>NUCLEOTIDE SEQUENCE [LARGE SCALE GENOMIC DNA]</scope>
    <source>
        <strain evidence="1 2">A7P-90m</strain>
    </source>
</reference>
<organism evidence="1 2">
    <name type="scientific">Williamwhitmania taraxaci</name>
    <dbReference type="NCBI Taxonomy" id="1640674"/>
    <lineage>
        <taxon>Bacteria</taxon>
        <taxon>Pseudomonadati</taxon>
        <taxon>Bacteroidota</taxon>
        <taxon>Bacteroidia</taxon>
        <taxon>Bacteroidales</taxon>
        <taxon>Williamwhitmaniaceae</taxon>
        <taxon>Williamwhitmania</taxon>
    </lineage>
</organism>